<evidence type="ECO:0000313" key="3">
    <source>
        <dbReference type="Proteomes" id="UP000367750"/>
    </source>
</evidence>
<protein>
    <submittedName>
        <fullName evidence="2">Rhodanese-like domain-containing protein</fullName>
    </submittedName>
</protein>
<dbReference type="InterPro" id="IPR050229">
    <property type="entry name" value="GlpE_sulfurtransferase"/>
</dbReference>
<dbReference type="Gene3D" id="3.40.250.10">
    <property type="entry name" value="Rhodanese-like domain"/>
    <property type="match status" value="1"/>
</dbReference>
<feature type="domain" description="Rhodanese" evidence="1">
    <location>
        <begin position="18"/>
        <end position="99"/>
    </location>
</feature>
<dbReference type="CDD" id="cd00158">
    <property type="entry name" value="RHOD"/>
    <property type="match status" value="1"/>
</dbReference>
<name>A0A5J5GA84_9BACL</name>
<accession>A0A5J5GA84</accession>
<reference evidence="2 3" key="1">
    <citation type="submission" date="2019-09" db="EMBL/GenBank/DDBJ databases">
        <title>Bacillus ochoae sp. nov., Paenibacillus whitsoniae sp. nov., Paenibacillus spiritus sp. nov. Isolated from the Mars Exploration Rover during spacecraft assembly.</title>
        <authorList>
            <person name="Seuylemezian A."/>
            <person name="Vaishampayan P."/>
        </authorList>
    </citation>
    <scope>NUCLEOTIDE SEQUENCE [LARGE SCALE GENOMIC DNA]</scope>
    <source>
        <strain evidence="2 3">MER_111</strain>
    </source>
</reference>
<comment type="caution">
    <text evidence="2">The sequence shown here is derived from an EMBL/GenBank/DDBJ whole genome shotgun (WGS) entry which is preliminary data.</text>
</comment>
<keyword evidence="3" id="KW-1185">Reference proteome</keyword>
<dbReference type="AlphaFoldDB" id="A0A5J5GA84"/>
<dbReference type="InterPro" id="IPR036873">
    <property type="entry name" value="Rhodanese-like_dom_sf"/>
</dbReference>
<dbReference type="SMART" id="SM00450">
    <property type="entry name" value="RHOD"/>
    <property type="match status" value="1"/>
</dbReference>
<gene>
    <name evidence="2" type="ORF">F4V43_11445</name>
</gene>
<dbReference type="Pfam" id="PF00581">
    <property type="entry name" value="Rhodanese"/>
    <property type="match status" value="1"/>
</dbReference>
<evidence type="ECO:0000259" key="1">
    <source>
        <dbReference type="PROSITE" id="PS50206"/>
    </source>
</evidence>
<dbReference type="Proteomes" id="UP000367750">
    <property type="component" value="Unassembled WGS sequence"/>
</dbReference>
<dbReference type="OrthoDB" id="9800872at2"/>
<organism evidence="2 3">
    <name type="scientific">Paenibacillus spiritus</name>
    <dbReference type="NCBI Taxonomy" id="2496557"/>
    <lineage>
        <taxon>Bacteria</taxon>
        <taxon>Bacillati</taxon>
        <taxon>Bacillota</taxon>
        <taxon>Bacilli</taxon>
        <taxon>Bacillales</taxon>
        <taxon>Paenibacillaceae</taxon>
        <taxon>Paenibacillus</taxon>
    </lineage>
</organism>
<dbReference type="PANTHER" id="PTHR43031">
    <property type="entry name" value="FAD-DEPENDENT OXIDOREDUCTASE"/>
    <property type="match status" value="1"/>
</dbReference>
<dbReference type="PROSITE" id="PS50206">
    <property type="entry name" value="RHODANESE_3"/>
    <property type="match status" value="1"/>
</dbReference>
<dbReference type="PANTHER" id="PTHR43031:SF17">
    <property type="entry name" value="SULFURTRANSFERASE YTWF-RELATED"/>
    <property type="match status" value="1"/>
</dbReference>
<evidence type="ECO:0000313" key="2">
    <source>
        <dbReference type="EMBL" id="KAA9004015.1"/>
    </source>
</evidence>
<sequence length="101" mass="11473">MNAIPQITPDELRRRMEAGDKLRLIDVREDDEVVFGMIEGAEHIPMNDIPDRAQELGQEEPIVFICRSGARSQRVCEYLSHHGYRSVANLSGGMIGWYDSI</sequence>
<proteinExistence type="predicted"/>
<dbReference type="EMBL" id="VYKK01000015">
    <property type="protein sequence ID" value="KAA9004015.1"/>
    <property type="molecule type" value="Genomic_DNA"/>
</dbReference>
<dbReference type="SUPFAM" id="SSF52821">
    <property type="entry name" value="Rhodanese/Cell cycle control phosphatase"/>
    <property type="match status" value="1"/>
</dbReference>
<dbReference type="InterPro" id="IPR001763">
    <property type="entry name" value="Rhodanese-like_dom"/>
</dbReference>
<dbReference type="RefSeq" id="WP_150458370.1">
    <property type="nucleotide sequence ID" value="NZ_VYKK01000015.1"/>
</dbReference>